<dbReference type="InterPro" id="IPR000073">
    <property type="entry name" value="AB_hydrolase_1"/>
</dbReference>
<dbReference type="Proteomes" id="UP001212841">
    <property type="component" value="Unassembled WGS sequence"/>
</dbReference>
<organism evidence="3 4">
    <name type="scientific">Rhizophlyctis rosea</name>
    <dbReference type="NCBI Taxonomy" id="64517"/>
    <lineage>
        <taxon>Eukaryota</taxon>
        <taxon>Fungi</taxon>
        <taxon>Fungi incertae sedis</taxon>
        <taxon>Chytridiomycota</taxon>
        <taxon>Chytridiomycota incertae sedis</taxon>
        <taxon>Chytridiomycetes</taxon>
        <taxon>Rhizophlyctidales</taxon>
        <taxon>Rhizophlyctidaceae</taxon>
        <taxon>Rhizophlyctis</taxon>
    </lineage>
</organism>
<dbReference type="Gene3D" id="3.40.50.1820">
    <property type="entry name" value="alpha/beta hydrolase"/>
    <property type="match status" value="1"/>
</dbReference>
<dbReference type="AlphaFoldDB" id="A0AAD5SAC2"/>
<dbReference type="SUPFAM" id="SSF53474">
    <property type="entry name" value="alpha/beta-Hydrolases"/>
    <property type="match status" value="1"/>
</dbReference>
<gene>
    <name evidence="3" type="ORF">HK097_010054</name>
</gene>
<sequence length="394" mass="43013">MIRLRRPGEDDKKPKSQSTAKVGQPTPPSFDMFMDPPTVVHTVIKDLAEREGEKPVVIFDSHLGLDASCWSYVQGRLEGIVPTLAYDRLGYGFSSNPRTEAPRPPKTLAKDLRDFLFTVGLISESEALTPTPTKRPPTTLVPRPIILVAHSHASLTLLTFLQTYNPSNLLAIILLDPPPPSLPSKHPAIKTFLRTRLPRVLSTAAKLADAGILRVLSFFNIGIIASTSVPETGGSAKSRAVEGRMLRAMKREVEALVEGFTAVDEGLQALTNSKKSKPKAYIVAPTNPDPPMVPLPEIPLDEWSKWWHQEQRKLGESLNDGGKGKGKEKGGGSVPGWWIETDQATSTTMCASEIVVETIVKVVRAEGYQIREPEEILAFEGSVGTLPGVKSKHI</sequence>
<dbReference type="EMBL" id="JADGJD010000714">
    <property type="protein sequence ID" value="KAJ3048950.1"/>
    <property type="molecule type" value="Genomic_DNA"/>
</dbReference>
<evidence type="ECO:0000259" key="2">
    <source>
        <dbReference type="Pfam" id="PF12697"/>
    </source>
</evidence>
<accession>A0AAD5SAC2</accession>
<feature type="compositionally biased region" description="Basic and acidic residues" evidence="1">
    <location>
        <begin position="1"/>
        <end position="14"/>
    </location>
</feature>
<reference evidence="3" key="1">
    <citation type="submission" date="2020-05" db="EMBL/GenBank/DDBJ databases">
        <title>Phylogenomic resolution of chytrid fungi.</title>
        <authorList>
            <person name="Stajich J.E."/>
            <person name="Amses K."/>
            <person name="Simmons R."/>
            <person name="Seto K."/>
            <person name="Myers J."/>
            <person name="Bonds A."/>
            <person name="Quandt C.A."/>
            <person name="Barry K."/>
            <person name="Liu P."/>
            <person name="Grigoriev I."/>
            <person name="Longcore J.E."/>
            <person name="James T.Y."/>
        </authorList>
    </citation>
    <scope>NUCLEOTIDE SEQUENCE</scope>
    <source>
        <strain evidence="3">JEL0318</strain>
    </source>
</reference>
<dbReference type="InterPro" id="IPR029058">
    <property type="entry name" value="AB_hydrolase_fold"/>
</dbReference>
<keyword evidence="4" id="KW-1185">Reference proteome</keyword>
<evidence type="ECO:0000256" key="1">
    <source>
        <dbReference type="SAM" id="MobiDB-lite"/>
    </source>
</evidence>
<proteinExistence type="predicted"/>
<comment type="caution">
    <text evidence="3">The sequence shown here is derived from an EMBL/GenBank/DDBJ whole genome shotgun (WGS) entry which is preliminary data.</text>
</comment>
<feature type="domain" description="AB hydrolase-1" evidence="2">
    <location>
        <begin position="64"/>
        <end position="213"/>
    </location>
</feature>
<evidence type="ECO:0000313" key="3">
    <source>
        <dbReference type="EMBL" id="KAJ3048950.1"/>
    </source>
</evidence>
<name>A0AAD5SAC2_9FUNG</name>
<evidence type="ECO:0000313" key="4">
    <source>
        <dbReference type="Proteomes" id="UP001212841"/>
    </source>
</evidence>
<feature type="region of interest" description="Disordered" evidence="1">
    <location>
        <begin position="1"/>
        <end position="35"/>
    </location>
</feature>
<dbReference type="Pfam" id="PF12697">
    <property type="entry name" value="Abhydrolase_6"/>
    <property type="match status" value="1"/>
</dbReference>
<feature type="region of interest" description="Disordered" evidence="1">
    <location>
        <begin position="315"/>
        <end position="337"/>
    </location>
</feature>
<protein>
    <recommendedName>
        <fullName evidence="2">AB hydrolase-1 domain-containing protein</fullName>
    </recommendedName>
</protein>